<evidence type="ECO:0000256" key="2">
    <source>
        <dbReference type="SAM" id="Phobius"/>
    </source>
</evidence>
<dbReference type="AlphaFoldDB" id="A0A0E0J5J2"/>
<keyword evidence="2" id="KW-0812">Transmembrane</keyword>
<accession>A0A0E0J5J2</accession>
<dbReference type="HOGENOM" id="CLU_2610139_0_0_1"/>
<feature type="region of interest" description="Disordered" evidence="1">
    <location>
        <begin position="38"/>
        <end position="79"/>
    </location>
</feature>
<name>A0A0E0J5J2_ORYNI</name>
<reference evidence="3" key="2">
    <citation type="submission" date="2018-04" db="EMBL/GenBank/DDBJ databases">
        <title>OnivRS2 (Oryza nivara Reference Sequence Version 2).</title>
        <authorList>
            <person name="Zhang J."/>
            <person name="Kudrna D."/>
            <person name="Lee S."/>
            <person name="Talag J."/>
            <person name="Rajasekar S."/>
            <person name="Welchert J."/>
            <person name="Hsing Y.-I."/>
            <person name="Wing R.A."/>
        </authorList>
    </citation>
    <scope>NUCLEOTIDE SEQUENCE [LARGE SCALE GENOMIC DNA]</scope>
    <source>
        <strain evidence="3">SL10</strain>
    </source>
</reference>
<sequence>MTGDKNVGYEYHAKDYIFLNCSSAVNLFISTIIMQARHISPQRKREKKQREKVLQLETQSNGYSCPHHRRRRLHPPRLT</sequence>
<proteinExistence type="predicted"/>
<protein>
    <submittedName>
        <fullName evidence="3">Uncharacterized protein</fullName>
    </submittedName>
</protein>
<feature type="compositionally biased region" description="Basic residues" evidence="1">
    <location>
        <begin position="66"/>
        <end position="79"/>
    </location>
</feature>
<feature type="transmembrane region" description="Helical" evidence="2">
    <location>
        <begin position="16"/>
        <end position="36"/>
    </location>
</feature>
<evidence type="ECO:0000256" key="1">
    <source>
        <dbReference type="SAM" id="MobiDB-lite"/>
    </source>
</evidence>
<dbReference type="EnsemblPlants" id="ONIVA11G23120.3">
    <property type="protein sequence ID" value="ONIVA11G23120.3"/>
    <property type="gene ID" value="ONIVA11G23120"/>
</dbReference>
<reference evidence="3" key="1">
    <citation type="submission" date="2015-04" db="UniProtKB">
        <authorList>
            <consortium name="EnsemblPlants"/>
        </authorList>
    </citation>
    <scope>IDENTIFICATION</scope>
    <source>
        <strain evidence="3">SL10</strain>
    </source>
</reference>
<keyword evidence="2" id="KW-1133">Transmembrane helix</keyword>
<evidence type="ECO:0000313" key="4">
    <source>
        <dbReference type="Proteomes" id="UP000006591"/>
    </source>
</evidence>
<dbReference type="Gramene" id="ONIVA11G23120.2">
    <property type="protein sequence ID" value="ONIVA11G23120.2"/>
    <property type="gene ID" value="ONIVA11G23120"/>
</dbReference>
<dbReference type="EnsemblPlants" id="ONIVA11G23120.2">
    <property type="protein sequence ID" value="ONIVA11G23120.2"/>
    <property type="gene ID" value="ONIVA11G23120"/>
</dbReference>
<evidence type="ECO:0000313" key="3">
    <source>
        <dbReference type="EnsemblPlants" id="ONIVA11G23120.2"/>
    </source>
</evidence>
<keyword evidence="4" id="KW-1185">Reference proteome</keyword>
<organism evidence="3">
    <name type="scientific">Oryza nivara</name>
    <name type="common">Indian wild rice</name>
    <name type="synonym">Oryza sativa f. spontanea</name>
    <dbReference type="NCBI Taxonomy" id="4536"/>
    <lineage>
        <taxon>Eukaryota</taxon>
        <taxon>Viridiplantae</taxon>
        <taxon>Streptophyta</taxon>
        <taxon>Embryophyta</taxon>
        <taxon>Tracheophyta</taxon>
        <taxon>Spermatophyta</taxon>
        <taxon>Magnoliopsida</taxon>
        <taxon>Liliopsida</taxon>
        <taxon>Poales</taxon>
        <taxon>Poaceae</taxon>
        <taxon>BOP clade</taxon>
        <taxon>Oryzoideae</taxon>
        <taxon>Oryzeae</taxon>
        <taxon>Oryzinae</taxon>
        <taxon>Oryza</taxon>
    </lineage>
</organism>
<dbReference type="Proteomes" id="UP000006591">
    <property type="component" value="Chromosome 11"/>
</dbReference>
<dbReference type="Gramene" id="ONIVA11G23120.3">
    <property type="protein sequence ID" value="ONIVA11G23120.3"/>
    <property type="gene ID" value="ONIVA11G23120"/>
</dbReference>
<keyword evidence="2" id="KW-0472">Membrane</keyword>